<dbReference type="PANTHER" id="PTHR30146">
    <property type="entry name" value="LACI-RELATED TRANSCRIPTIONAL REPRESSOR"/>
    <property type="match status" value="1"/>
</dbReference>
<dbReference type="PROSITE" id="PS50932">
    <property type="entry name" value="HTH_LACI_2"/>
    <property type="match status" value="1"/>
</dbReference>
<dbReference type="SUPFAM" id="SSF53822">
    <property type="entry name" value="Periplasmic binding protein-like I"/>
    <property type="match status" value="1"/>
</dbReference>
<dbReference type="Pfam" id="PF00356">
    <property type="entry name" value="LacI"/>
    <property type="match status" value="1"/>
</dbReference>
<dbReference type="Proteomes" id="UP000677305">
    <property type="component" value="Chromosome"/>
</dbReference>
<dbReference type="SMART" id="SM00354">
    <property type="entry name" value="HTH_LACI"/>
    <property type="match status" value="1"/>
</dbReference>
<dbReference type="Pfam" id="PF13377">
    <property type="entry name" value="Peripla_BP_3"/>
    <property type="match status" value="1"/>
</dbReference>
<evidence type="ECO:0000313" key="6">
    <source>
        <dbReference type="Proteomes" id="UP000677305"/>
    </source>
</evidence>
<evidence type="ECO:0000256" key="1">
    <source>
        <dbReference type="ARBA" id="ARBA00023015"/>
    </source>
</evidence>
<evidence type="ECO:0000256" key="2">
    <source>
        <dbReference type="ARBA" id="ARBA00023125"/>
    </source>
</evidence>
<dbReference type="KEGG" id="vgu:HYG85_00290"/>
<dbReference type="InterPro" id="IPR000843">
    <property type="entry name" value="HTH_LacI"/>
</dbReference>
<sequence length="345" mass="39767">MGKNNLTIKDIAKRTGFSVRTVSRVINNGQYVKEETRKIINDVIKETGFETNIYAKSLRKKTAKNIILVIEKQQDLYPGQWYSNMFQNIINQASAYEYNVFMFQFNMDDEEENKKNIHLLKSGFVDGAIILNIQKDDNKIRLFQELGIPYVTIGKNYNYPENPFVEIDNYKASYLVTQYLIRSGCKSILFFLGSNRYISNEERREGFYTAVLDNKLQKQDFIIYEGIKSYKEAYTACNQIIEEGKLPDAIFVSGDEKAFGVLKSLNEKGISIPEDIQVVGFDNIPISEFTVPSLTTVEQNAKDISSKAIEILIGMINEEDNYDGETKIIFDPKIIYRHTTRKIEE</sequence>
<proteinExistence type="predicted"/>
<dbReference type="InterPro" id="IPR046335">
    <property type="entry name" value="LacI/GalR-like_sensor"/>
</dbReference>
<evidence type="ECO:0000259" key="4">
    <source>
        <dbReference type="PROSITE" id="PS50932"/>
    </source>
</evidence>
<evidence type="ECO:0000313" key="5">
    <source>
        <dbReference type="EMBL" id="QUH27441.1"/>
    </source>
</evidence>
<gene>
    <name evidence="5" type="ORF">HYG85_00290</name>
</gene>
<dbReference type="GO" id="GO:0003700">
    <property type="term" value="F:DNA-binding transcription factor activity"/>
    <property type="evidence" value="ECO:0007669"/>
    <property type="project" value="TreeGrafter"/>
</dbReference>
<keyword evidence="6" id="KW-1185">Reference proteome</keyword>
<organism evidence="5 6">
    <name type="scientific">Vallitalea guaymasensis</name>
    <dbReference type="NCBI Taxonomy" id="1185412"/>
    <lineage>
        <taxon>Bacteria</taxon>
        <taxon>Bacillati</taxon>
        <taxon>Bacillota</taxon>
        <taxon>Clostridia</taxon>
        <taxon>Lachnospirales</taxon>
        <taxon>Vallitaleaceae</taxon>
        <taxon>Vallitalea</taxon>
    </lineage>
</organism>
<dbReference type="CDD" id="cd01392">
    <property type="entry name" value="HTH_LacI"/>
    <property type="match status" value="1"/>
</dbReference>
<name>A0A8J8M6W5_9FIRM</name>
<dbReference type="PANTHER" id="PTHR30146:SF109">
    <property type="entry name" value="HTH-TYPE TRANSCRIPTIONAL REGULATOR GALS"/>
    <property type="match status" value="1"/>
</dbReference>
<dbReference type="InterPro" id="IPR028082">
    <property type="entry name" value="Peripla_BP_I"/>
</dbReference>
<dbReference type="EMBL" id="CP058561">
    <property type="protein sequence ID" value="QUH27441.1"/>
    <property type="molecule type" value="Genomic_DNA"/>
</dbReference>
<reference evidence="5 6" key="1">
    <citation type="submission" date="2020-07" db="EMBL/GenBank/DDBJ databases">
        <title>Vallitalea guaymasensis genome.</title>
        <authorList>
            <person name="Postec A."/>
        </authorList>
    </citation>
    <scope>NUCLEOTIDE SEQUENCE [LARGE SCALE GENOMIC DNA]</scope>
    <source>
        <strain evidence="5 6">Ra1766G1</strain>
    </source>
</reference>
<keyword evidence="2 5" id="KW-0238">DNA-binding</keyword>
<dbReference type="InterPro" id="IPR010982">
    <property type="entry name" value="Lambda_DNA-bd_dom_sf"/>
</dbReference>
<dbReference type="RefSeq" id="WP_212691819.1">
    <property type="nucleotide sequence ID" value="NZ_CP058561.1"/>
</dbReference>
<dbReference type="AlphaFoldDB" id="A0A8J8M6W5"/>
<keyword evidence="3" id="KW-0804">Transcription</keyword>
<feature type="domain" description="HTH lacI-type" evidence="4">
    <location>
        <begin position="6"/>
        <end position="60"/>
    </location>
</feature>
<dbReference type="CDD" id="cd06267">
    <property type="entry name" value="PBP1_LacI_sugar_binding-like"/>
    <property type="match status" value="1"/>
</dbReference>
<evidence type="ECO:0000256" key="3">
    <source>
        <dbReference type="ARBA" id="ARBA00023163"/>
    </source>
</evidence>
<dbReference type="Gene3D" id="3.40.50.2300">
    <property type="match status" value="2"/>
</dbReference>
<keyword evidence="1" id="KW-0805">Transcription regulation</keyword>
<dbReference type="SUPFAM" id="SSF47413">
    <property type="entry name" value="lambda repressor-like DNA-binding domains"/>
    <property type="match status" value="1"/>
</dbReference>
<dbReference type="Gene3D" id="1.10.260.40">
    <property type="entry name" value="lambda repressor-like DNA-binding domains"/>
    <property type="match status" value="1"/>
</dbReference>
<dbReference type="GO" id="GO:0000976">
    <property type="term" value="F:transcription cis-regulatory region binding"/>
    <property type="evidence" value="ECO:0007669"/>
    <property type="project" value="TreeGrafter"/>
</dbReference>
<accession>A0A8J8M6W5</accession>
<protein>
    <submittedName>
        <fullName evidence="5">LacI family DNA-binding transcriptional regulator</fullName>
    </submittedName>
</protein>